<name>A0A1L9STL8_9EURO</name>
<feature type="compositionally biased region" description="Polar residues" evidence="2">
    <location>
        <begin position="212"/>
        <end position="221"/>
    </location>
</feature>
<dbReference type="GO" id="GO:0005085">
    <property type="term" value="F:guanyl-nucleotide exchange factor activity"/>
    <property type="evidence" value="ECO:0007669"/>
    <property type="project" value="InterPro"/>
</dbReference>
<feature type="region of interest" description="Disordered" evidence="2">
    <location>
        <begin position="139"/>
        <end position="460"/>
    </location>
</feature>
<feature type="compositionally biased region" description="Low complexity" evidence="2">
    <location>
        <begin position="1199"/>
        <end position="1225"/>
    </location>
</feature>
<feature type="compositionally biased region" description="Pro residues" evidence="2">
    <location>
        <begin position="146"/>
        <end position="157"/>
    </location>
</feature>
<feature type="compositionally biased region" description="Gly residues" evidence="2">
    <location>
        <begin position="1068"/>
        <end position="1077"/>
    </location>
</feature>
<dbReference type="Gene3D" id="2.30.29.30">
    <property type="entry name" value="Pleckstrin-homology domain (PH domain)/Phosphotyrosine-binding domain (PTB)"/>
    <property type="match status" value="1"/>
</dbReference>
<proteinExistence type="predicted"/>
<dbReference type="FunFam" id="1.10.1000.11:FF:000002">
    <property type="entry name" value="Cytohesin 1"/>
    <property type="match status" value="1"/>
</dbReference>
<feature type="compositionally biased region" description="Gly residues" evidence="2">
    <location>
        <begin position="68"/>
        <end position="77"/>
    </location>
</feature>
<feature type="compositionally biased region" description="Polar residues" evidence="2">
    <location>
        <begin position="237"/>
        <end position="267"/>
    </location>
</feature>
<dbReference type="OrthoDB" id="430364at2759"/>
<feature type="region of interest" description="Disordered" evidence="2">
    <location>
        <begin position="942"/>
        <end position="969"/>
    </location>
</feature>
<gene>
    <name evidence="5" type="ORF">ASPZODRAFT_206583</name>
</gene>
<keyword evidence="1" id="KW-0175">Coiled coil</keyword>
<dbReference type="SMART" id="SM00222">
    <property type="entry name" value="Sec7"/>
    <property type="match status" value="1"/>
</dbReference>
<dbReference type="RefSeq" id="XP_022585060.1">
    <property type="nucleotide sequence ID" value="XM_022727640.1"/>
</dbReference>
<dbReference type="GO" id="GO:0032012">
    <property type="term" value="P:regulation of ARF protein signal transduction"/>
    <property type="evidence" value="ECO:0007669"/>
    <property type="project" value="InterPro"/>
</dbReference>
<feature type="region of interest" description="Disordered" evidence="2">
    <location>
        <begin position="1"/>
        <end position="81"/>
    </location>
</feature>
<feature type="region of interest" description="Disordered" evidence="2">
    <location>
        <begin position="98"/>
        <end position="117"/>
    </location>
</feature>
<feature type="compositionally biased region" description="Basic residues" evidence="2">
    <location>
        <begin position="300"/>
        <end position="311"/>
    </location>
</feature>
<feature type="compositionally biased region" description="Basic and acidic residues" evidence="2">
    <location>
        <begin position="1446"/>
        <end position="1458"/>
    </location>
</feature>
<feature type="region of interest" description="Disordered" evidence="2">
    <location>
        <begin position="1097"/>
        <end position="1136"/>
    </location>
</feature>
<feature type="domain" description="SEC7" evidence="4">
    <location>
        <begin position="472"/>
        <end position="663"/>
    </location>
</feature>
<reference evidence="6" key="1">
    <citation type="journal article" date="2017" name="Genome Biol.">
        <title>Comparative genomics reveals high biological diversity and specific adaptations in the industrially and medically important fungal genus Aspergillus.</title>
        <authorList>
            <person name="de Vries R.P."/>
            <person name="Riley R."/>
            <person name="Wiebenga A."/>
            <person name="Aguilar-Osorio G."/>
            <person name="Amillis S."/>
            <person name="Uchima C.A."/>
            <person name="Anderluh G."/>
            <person name="Asadollahi M."/>
            <person name="Askin M."/>
            <person name="Barry K."/>
            <person name="Battaglia E."/>
            <person name="Bayram O."/>
            <person name="Benocci T."/>
            <person name="Braus-Stromeyer S.A."/>
            <person name="Caldana C."/>
            <person name="Canovas D."/>
            <person name="Cerqueira G.C."/>
            <person name="Chen F."/>
            <person name="Chen W."/>
            <person name="Choi C."/>
            <person name="Clum A."/>
            <person name="Dos Santos R.A."/>
            <person name="Damasio A.R."/>
            <person name="Diallinas G."/>
            <person name="Emri T."/>
            <person name="Fekete E."/>
            <person name="Flipphi M."/>
            <person name="Freyberg S."/>
            <person name="Gallo A."/>
            <person name="Gournas C."/>
            <person name="Habgood R."/>
            <person name="Hainaut M."/>
            <person name="Harispe M.L."/>
            <person name="Henrissat B."/>
            <person name="Hilden K.S."/>
            <person name="Hope R."/>
            <person name="Hossain A."/>
            <person name="Karabika E."/>
            <person name="Karaffa L."/>
            <person name="Karanyi Z."/>
            <person name="Krasevec N."/>
            <person name="Kuo A."/>
            <person name="Kusch H."/>
            <person name="LaButti K."/>
            <person name="Lagendijk E.L."/>
            <person name="Lapidus A."/>
            <person name="Levasseur A."/>
            <person name="Lindquist E."/>
            <person name="Lipzen A."/>
            <person name="Logrieco A.F."/>
            <person name="MacCabe A."/>
            <person name="Maekelae M.R."/>
            <person name="Malavazi I."/>
            <person name="Melin P."/>
            <person name="Meyer V."/>
            <person name="Mielnichuk N."/>
            <person name="Miskei M."/>
            <person name="Molnar A.P."/>
            <person name="Mule G."/>
            <person name="Ngan C.Y."/>
            <person name="Orejas M."/>
            <person name="Orosz E."/>
            <person name="Ouedraogo J.P."/>
            <person name="Overkamp K.M."/>
            <person name="Park H.-S."/>
            <person name="Perrone G."/>
            <person name="Piumi F."/>
            <person name="Punt P.J."/>
            <person name="Ram A.F."/>
            <person name="Ramon A."/>
            <person name="Rauscher S."/>
            <person name="Record E."/>
            <person name="Riano-Pachon D.M."/>
            <person name="Robert V."/>
            <person name="Roehrig J."/>
            <person name="Ruller R."/>
            <person name="Salamov A."/>
            <person name="Salih N.S."/>
            <person name="Samson R.A."/>
            <person name="Sandor E."/>
            <person name="Sanguinetti M."/>
            <person name="Schuetze T."/>
            <person name="Sepcic K."/>
            <person name="Shelest E."/>
            <person name="Sherlock G."/>
            <person name="Sophianopoulou V."/>
            <person name="Squina F.M."/>
            <person name="Sun H."/>
            <person name="Susca A."/>
            <person name="Todd R.B."/>
            <person name="Tsang A."/>
            <person name="Unkles S.E."/>
            <person name="van de Wiele N."/>
            <person name="van Rossen-Uffink D."/>
            <person name="Oliveira J.V."/>
            <person name="Vesth T.C."/>
            <person name="Visser J."/>
            <person name="Yu J.-H."/>
            <person name="Zhou M."/>
            <person name="Andersen M.R."/>
            <person name="Archer D.B."/>
            <person name="Baker S.E."/>
            <person name="Benoit I."/>
            <person name="Brakhage A.A."/>
            <person name="Braus G.H."/>
            <person name="Fischer R."/>
            <person name="Frisvad J.C."/>
            <person name="Goldman G.H."/>
            <person name="Houbraken J."/>
            <person name="Oakley B."/>
            <person name="Pocsi I."/>
            <person name="Scazzocchio C."/>
            <person name="Seiboth B."/>
            <person name="vanKuyk P.A."/>
            <person name="Wortman J."/>
            <person name="Dyer P.S."/>
            <person name="Grigoriev I.V."/>
        </authorList>
    </citation>
    <scope>NUCLEOTIDE SEQUENCE [LARGE SCALE GENOMIC DNA]</scope>
    <source>
        <strain evidence="6">CBS 506.65</strain>
    </source>
</reference>
<dbReference type="Pfam" id="PF01369">
    <property type="entry name" value="Sec7"/>
    <property type="match status" value="1"/>
</dbReference>
<evidence type="ECO:0000313" key="5">
    <source>
        <dbReference type="EMBL" id="OJJ50550.1"/>
    </source>
</evidence>
<dbReference type="PANTHER" id="PTHR10663">
    <property type="entry name" value="GUANYL-NUCLEOTIDE EXCHANGE FACTOR"/>
    <property type="match status" value="1"/>
</dbReference>
<dbReference type="InterPro" id="IPR023394">
    <property type="entry name" value="Sec7_C_sf"/>
</dbReference>
<dbReference type="InterPro" id="IPR011993">
    <property type="entry name" value="PH-like_dom_sf"/>
</dbReference>
<evidence type="ECO:0000259" key="4">
    <source>
        <dbReference type="PROSITE" id="PS50190"/>
    </source>
</evidence>
<evidence type="ECO:0000256" key="1">
    <source>
        <dbReference type="SAM" id="Coils"/>
    </source>
</evidence>
<feature type="compositionally biased region" description="Low complexity" evidence="2">
    <location>
        <begin position="1366"/>
        <end position="1391"/>
    </location>
</feature>
<keyword evidence="6" id="KW-1185">Reference proteome</keyword>
<evidence type="ECO:0000313" key="6">
    <source>
        <dbReference type="Proteomes" id="UP000184188"/>
    </source>
</evidence>
<feature type="compositionally biased region" description="Polar residues" evidence="2">
    <location>
        <begin position="275"/>
        <end position="286"/>
    </location>
</feature>
<evidence type="ECO:0000259" key="3">
    <source>
        <dbReference type="PROSITE" id="PS50003"/>
    </source>
</evidence>
<dbReference type="Proteomes" id="UP000184188">
    <property type="component" value="Unassembled WGS sequence"/>
</dbReference>
<feature type="region of interest" description="Disordered" evidence="2">
    <location>
        <begin position="1260"/>
        <end position="1458"/>
    </location>
</feature>
<dbReference type="VEuPathDB" id="FungiDB:ASPZODRAFT_206583"/>
<feature type="compositionally biased region" description="Polar residues" evidence="2">
    <location>
        <begin position="1262"/>
        <end position="1271"/>
    </location>
</feature>
<dbReference type="InterPro" id="IPR035999">
    <property type="entry name" value="Sec7_dom_sf"/>
</dbReference>
<feature type="region of interest" description="Disordered" evidence="2">
    <location>
        <begin position="1055"/>
        <end position="1084"/>
    </location>
</feature>
<dbReference type="SUPFAM" id="SSF48425">
    <property type="entry name" value="Sec7 domain"/>
    <property type="match status" value="1"/>
</dbReference>
<feature type="region of interest" description="Disordered" evidence="2">
    <location>
        <begin position="474"/>
        <end position="521"/>
    </location>
</feature>
<feature type="coiled-coil region" evidence="1">
    <location>
        <begin position="971"/>
        <end position="1005"/>
    </location>
</feature>
<dbReference type="PANTHER" id="PTHR10663:SF405">
    <property type="entry name" value="ARF GUANINE NUCLEOTIDE EXCHANGE FACTOR SYT1"/>
    <property type="match status" value="1"/>
</dbReference>
<feature type="domain" description="PH" evidence="3">
    <location>
        <begin position="786"/>
        <end position="914"/>
    </location>
</feature>
<accession>A0A1L9STL8</accession>
<feature type="region of interest" description="Disordered" evidence="2">
    <location>
        <begin position="1190"/>
        <end position="1229"/>
    </location>
</feature>
<protein>
    <recommendedName>
        <fullName evidence="7">SEC7 domain-containing protein</fullName>
    </recommendedName>
</protein>
<feature type="compositionally biased region" description="Low complexity" evidence="2">
    <location>
        <begin position="1097"/>
        <end position="1121"/>
    </location>
</feature>
<feature type="compositionally biased region" description="Polar residues" evidence="2">
    <location>
        <begin position="189"/>
        <end position="204"/>
    </location>
</feature>
<dbReference type="Gene3D" id="1.10.1000.11">
    <property type="entry name" value="Arf Nucleotide-binding Site Opener,domain 2"/>
    <property type="match status" value="1"/>
</dbReference>
<evidence type="ECO:0008006" key="7">
    <source>
        <dbReference type="Google" id="ProtNLM"/>
    </source>
</evidence>
<feature type="compositionally biased region" description="Low complexity" evidence="2">
    <location>
        <begin position="400"/>
        <end position="418"/>
    </location>
</feature>
<dbReference type="STRING" id="1073090.A0A1L9STL8"/>
<sequence length="1458" mass="158131">MHWKLRLGAFDGSESKRHPRLVEAQPHARHSEHLPRPAPSSSSQLALRHSESAPRSPILGDDGDDGDYNGGGGGSGGENKATVRLAVPGSRDGSVLETVTSAQQRRPRNAVADTPSLRRNRFSFMKLRHASDPQLSASYARAEQAAPPPVPALPPPTIITTAPTSIDLDQPLKRKSKINFLPRPKKSMENLSSNFNGRGSSQKSLKSRHLAQGSTDTQGSDLSMPVTRPSYEEPGRLSTTSIRSGGAGQNNNLGMTDSSHQSSATDTRFSESSRSDQSLADQTISPAPSHEDGVASSLAKRFRMPRLKRNRGPLFPLPPKSTILEDGNTPPPSSSSILRATKDSVSASASAVPSTAATATATPRSVAIGDTVDVDHVSPLPSPSRSAVALVGAGPSSQPALLRHSSSRSARSAHSVSSQRDSLVLRPGRERSSTMGSLADHNPSPRLISTRTSSSTNARKSIGDLFSISQRLRQNSEPPFPRNGSPGVGGGSATPVSKRGSLSISREAPSYPPREETDTPATYLTRLQETVPKATIASILAHSDEEFYKTALRKYMRGFLYFGDPVDMAIRKLLMEVELPKETQQIDRVLQGFADRYHECNPGIFASTDQAYFIAFSILILHTDVFNKNNKRKMQRHDYVKNTRGEGIADEILECFYENISYTPFIHIEDANFNARHLSRPRRTLFKSTSSEHLYGSSKEPVDPYTLILDGKLDSLRPSLKEVVNLEDTYSCHGTFGPPNMHTLHRAFSRSSILQIVSARSRPDAFLTPSSIDNPAGSHPGLVDIKVAKVGLLWRKDPKKKRTRSPWQEWGALLTFSQLYFFKDVNWVRTLISQAEVHQKSGRKRGVVFKPPLTDFKPDAIMSTDDAVALLDSSYRKHKHAFVFVRHNALEEVFLANSDADMNDWLAKLNYAAAFRTTGVRTQGMINTANYDVGRNRMDRMSSVMSEEDSLQSPAEKEPPSPNIDDSEVPEEFVEARKQQMYQRVQEANEKLAACQTQLDDLLRNARHLQILTPVHSRAREQVIMAAGRMSAKLKWVRQDIWRTTCYRDILQRDLGEDQSSSSSASSSGGGGGGSGGNNNEPVKSPMAVAAATVAMTTATTTQSAPPTTSTSSISEPVSSSGDTRDRVSTSATTAETPLRIMIPDISTTIDSISVPIRDTRRLSIPSSITSSDANRASWRLSADLAKERAKSCSPDRQPSVLSSTSLASRASRPTAPAAASISRTSFEEGEELVLRDAGLLGPESPSMQRQTFLPEGDALHETTSGEQGSSRVRRSLHRTLRDSYHSASSRSGRKARDSMSSITATIGQPGDEEPTTTETGEGLSRKTPSFTVHGKKASIVTFGSEWNTMSPEERLKQRKPTPSEAATSDGTTAPAPAPAAAAAATTADGTESFASSSIHGGRPPSLRSASTVARSFRHQEDTIEEPPSPPVVTGEGNEDLGNTGDHQDAVDMDHMPG</sequence>
<dbReference type="EMBL" id="KV878336">
    <property type="protein sequence ID" value="OJJ50550.1"/>
    <property type="molecule type" value="Genomic_DNA"/>
</dbReference>
<dbReference type="GeneID" id="34614104"/>
<evidence type="ECO:0000256" key="2">
    <source>
        <dbReference type="SAM" id="MobiDB-lite"/>
    </source>
</evidence>
<dbReference type="SUPFAM" id="SSF50729">
    <property type="entry name" value="PH domain-like"/>
    <property type="match status" value="1"/>
</dbReference>
<dbReference type="InterPro" id="IPR001849">
    <property type="entry name" value="PH_domain"/>
</dbReference>
<feature type="compositionally biased region" description="Polar residues" evidence="2">
    <location>
        <begin position="447"/>
        <end position="459"/>
    </location>
</feature>
<dbReference type="PROSITE" id="PS50190">
    <property type="entry name" value="SEC7"/>
    <property type="match status" value="1"/>
</dbReference>
<dbReference type="InterPro" id="IPR000904">
    <property type="entry name" value="Sec7_dom"/>
</dbReference>
<feature type="compositionally biased region" description="Low complexity" evidence="2">
    <location>
        <begin position="344"/>
        <end position="367"/>
    </location>
</feature>
<dbReference type="PROSITE" id="PS50003">
    <property type="entry name" value="PH_DOMAIN"/>
    <property type="match status" value="1"/>
</dbReference>
<organism evidence="5 6">
    <name type="scientific">Penicilliopsis zonata CBS 506.65</name>
    <dbReference type="NCBI Taxonomy" id="1073090"/>
    <lineage>
        <taxon>Eukaryota</taxon>
        <taxon>Fungi</taxon>
        <taxon>Dikarya</taxon>
        <taxon>Ascomycota</taxon>
        <taxon>Pezizomycotina</taxon>
        <taxon>Eurotiomycetes</taxon>
        <taxon>Eurotiomycetidae</taxon>
        <taxon>Eurotiales</taxon>
        <taxon>Aspergillaceae</taxon>
        <taxon>Penicilliopsis</taxon>
    </lineage>
</organism>